<evidence type="ECO:0000313" key="13">
    <source>
        <dbReference type="Proteomes" id="UP000027120"/>
    </source>
</evidence>
<dbReference type="Pfam" id="PF01095">
    <property type="entry name" value="Pectinesterase"/>
    <property type="match status" value="1"/>
</dbReference>
<evidence type="ECO:0000256" key="2">
    <source>
        <dbReference type="ARBA" id="ARBA00008891"/>
    </source>
</evidence>
<evidence type="ECO:0000313" key="12">
    <source>
        <dbReference type="EMBL" id="KDO86951.1"/>
    </source>
</evidence>
<comment type="similarity">
    <text evidence="2">Belongs to the pectinesterase family.</text>
</comment>
<keyword evidence="4 10" id="KW-0378">Hydrolase</keyword>
<evidence type="ECO:0000259" key="11">
    <source>
        <dbReference type="Pfam" id="PF01095"/>
    </source>
</evidence>
<dbReference type="EC" id="3.1.1.11" evidence="3 10"/>
<comment type="catalytic activity">
    <reaction evidence="7 10">
        <text>[(1-&gt;4)-alpha-D-galacturonosyl methyl ester](n) + n H2O = [(1-&gt;4)-alpha-D-galacturonosyl](n) + n methanol + n H(+)</text>
        <dbReference type="Rhea" id="RHEA:22380"/>
        <dbReference type="Rhea" id="RHEA-COMP:14570"/>
        <dbReference type="Rhea" id="RHEA-COMP:14573"/>
        <dbReference type="ChEBI" id="CHEBI:15377"/>
        <dbReference type="ChEBI" id="CHEBI:15378"/>
        <dbReference type="ChEBI" id="CHEBI:17790"/>
        <dbReference type="ChEBI" id="CHEBI:140522"/>
        <dbReference type="ChEBI" id="CHEBI:140523"/>
        <dbReference type="EC" id="3.1.1.11"/>
    </reaction>
</comment>
<dbReference type="AlphaFoldDB" id="A0A067HG98"/>
<dbReference type="GO" id="GO:0042545">
    <property type="term" value="P:cell wall modification"/>
    <property type="evidence" value="ECO:0007669"/>
    <property type="project" value="UniProtKB-UniRule"/>
</dbReference>
<evidence type="ECO:0000256" key="8">
    <source>
        <dbReference type="ARBA" id="ARBA00057335"/>
    </source>
</evidence>
<dbReference type="InterPro" id="IPR033131">
    <property type="entry name" value="Pectinesterase_Asp_AS"/>
</dbReference>
<keyword evidence="5 10" id="KW-0063">Aspartyl esterase</keyword>
<dbReference type="SUPFAM" id="SSF51126">
    <property type="entry name" value="Pectin lyase-like"/>
    <property type="match status" value="1"/>
</dbReference>
<dbReference type="EMBL" id="KK784873">
    <property type="protein sequence ID" value="KDO86951.1"/>
    <property type="molecule type" value="Genomic_DNA"/>
</dbReference>
<accession>A0A067HG98</accession>
<proteinExistence type="inferred from homology"/>
<dbReference type="InterPro" id="IPR000070">
    <property type="entry name" value="Pectinesterase_cat"/>
</dbReference>
<dbReference type="Gene3D" id="2.160.20.10">
    <property type="entry name" value="Single-stranded right-handed beta-helix, Pectin lyase-like"/>
    <property type="match status" value="1"/>
</dbReference>
<dbReference type="Proteomes" id="UP000027120">
    <property type="component" value="Unassembled WGS sequence"/>
</dbReference>
<gene>
    <name evidence="12" type="ORF">CISIN_1g043974mg</name>
</gene>
<evidence type="ECO:0000256" key="10">
    <source>
        <dbReference type="RuleBase" id="RU000589"/>
    </source>
</evidence>
<reference evidence="12 13" key="1">
    <citation type="submission" date="2014-04" db="EMBL/GenBank/DDBJ databases">
        <authorList>
            <consortium name="International Citrus Genome Consortium"/>
            <person name="Gmitter F."/>
            <person name="Chen C."/>
            <person name="Farmerie W."/>
            <person name="Harkins T."/>
            <person name="Desany B."/>
            <person name="Mohiuddin M."/>
            <person name="Kodira C."/>
            <person name="Borodovsky M."/>
            <person name="Lomsadze A."/>
            <person name="Burns P."/>
            <person name="Jenkins J."/>
            <person name="Prochnik S."/>
            <person name="Shu S."/>
            <person name="Chapman J."/>
            <person name="Pitluck S."/>
            <person name="Schmutz J."/>
            <person name="Rokhsar D."/>
        </authorList>
    </citation>
    <scope>NUCLEOTIDE SEQUENCE</scope>
</reference>
<evidence type="ECO:0000256" key="5">
    <source>
        <dbReference type="ARBA" id="ARBA00023085"/>
    </source>
</evidence>
<evidence type="ECO:0000256" key="1">
    <source>
        <dbReference type="ARBA" id="ARBA00005184"/>
    </source>
</evidence>
<sequence>MYYLNSFLFAVTLLLLSSNVSTALDCKLNNANPLKVAYTISVSRSGGGNFTKIQDAINFIPVNNDQWIRIQISPEIYQEKVTIPQNKPCIFLEGASSRTTKIQWGDHDTTISSPTFTSLSENVVAKGILFQNTYNVPPSYRQNQERMEVKQALAARISGDKSAFYNCGFAGLQDTLFDDHGRHYFHQCYIEGAIDFIFGNGQSIYHNCAVNVTLKEYLPEKDYGYITAQGRNSTDDPSGFVFTSCQFLGSGKAYLGRAYGAFSRVIIVNSVLTDMVEPQGWNAWNHVEHEENIEYAEARCRGAGADTSKRVSWEKHLSVDEVKKFTDSSFIDHDGWIAKLPSVL</sequence>
<dbReference type="SMR" id="A0A067HG98"/>
<dbReference type="GO" id="GO:0045490">
    <property type="term" value="P:pectin catabolic process"/>
    <property type="evidence" value="ECO:0000318"/>
    <property type="project" value="GO_Central"/>
</dbReference>
<protein>
    <recommendedName>
        <fullName evidence="3 10">Pectinesterase</fullName>
        <ecNumber evidence="3 10">3.1.1.11</ecNumber>
    </recommendedName>
</protein>
<evidence type="ECO:0000256" key="7">
    <source>
        <dbReference type="ARBA" id="ARBA00047928"/>
    </source>
</evidence>
<dbReference type="GO" id="GO:0030599">
    <property type="term" value="F:pectinesterase activity"/>
    <property type="evidence" value="ECO:0000318"/>
    <property type="project" value="GO_Central"/>
</dbReference>
<keyword evidence="10" id="KW-0732">Signal</keyword>
<dbReference type="PaxDb" id="2711-XP_006492453.1"/>
<evidence type="ECO:0000256" key="4">
    <source>
        <dbReference type="ARBA" id="ARBA00022801"/>
    </source>
</evidence>
<dbReference type="InterPro" id="IPR012334">
    <property type="entry name" value="Pectin_lyas_fold"/>
</dbReference>
<feature type="chain" id="PRO_5005103572" description="Pectinesterase" evidence="10">
    <location>
        <begin position="24"/>
        <end position="344"/>
    </location>
</feature>
<dbReference type="FunFam" id="2.160.20.10:FF:000013">
    <property type="entry name" value="Pectinesterase"/>
    <property type="match status" value="1"/>
</dbReference>
<evidence type="ECO:0000256" key="9">
    <source>
        <dbReference type="PROSITE-ProRule" id="PRU10040"/>
    </source>
</evidence>
<comment type="pathway">
    <text evidence="1 10">Glycan metabolism; pectin degradation; 2-dehydro-3-deoxy-D-gluconate from pectin: step 1/5.</text>
</comment>
<dbReference type="eggNOG" id="ENOG502QVK0">
    <property type="taxonomic scope" value="Eukaryota"/>
</dbReference>
<name>A0A067HG98_CITSI</name>
<comment type="function">
    <text evidence="8">Acts in the modification of cell walls via demethylesterification of cell wall pectin.</text>
</comment>
<dbReference type="STRING" id="2711.A0A067HG98"/>
<evidence type="ECO:0000256" key="3">
    <source>
        <dbReference type="ARBA" id="ARBA00013229"/>
    </source>
</evidence>
<evidence type="ECO:0000256" key="6">
    <source>
        <dbReference type="ARBA" id="ARBA00023180"/>
    </source>
</evidence>
<dbReference type="PANTHER" id="PTHR31321">
    <property type="entry name" value="ACYL-COA THIOESTER HYDROLASE YBHC-RELATED"/>
    <property type="match status" value="1"/>
</dbReference>
<feature type="active site" evidence="9">
    <location>
        <position position="195"/>
    </location>
</feature>
<keyword evidence="13" id="KW-1185">Reference proteome</keyword>
<feature type="domain" description="Pectinesterase catalytic" evidence="11">
    <location>
        <begin position="40"/>
        <end position="333"/>
    </location>
</feature>
<dbReference type="PANTHER" id="PTHR31321:SF134">
    <property type="entry name" value="PECTINESTERASE"/>
    <property type="match status" value="1"/>
</dbReference>
<dbReference type="InterPro" id="IPR011050">
    <property type="entry name" value="Pectin_lyase_fold/virulence"/>
</dbReference>
<feature type="signal peptide" evidence="10">
    <location>
        <begin position="1"/>
        <end position="23"/>
    </location>
</feature>
<keyword evidence="6" id="KW-0325">Glycoprotein</keyword>
<organism evidence="12 13">
    <name type="scientific">Citrus sinensis</name>
    <name type="common">Sweet orange</name>
    <name type="synonym">Citrus aurantium var. sinensis</name>
    <dbReference type="NCBI Taxonomy" id="2711"/>
    <lineage>
        <taxon>Eukaryota</taxon>
        <taxon>Viridiplantae</taxon>
        <taxon>Streptophyta</taxon>
        <taxon>Embryophyta</taxon>
        <taxon>Tracheophyta</taxon>
        <taxon>Spermatophyta</taxon>
        <taxon>Magnoliopsida</taxon>
        <taxon>eudicotyledons</taxon>
        <taxon>Gunneridae</taxon>
        <taxon>Pentapetalae</taxon>
        <taxon>rosids</taxon>
        <taxon>malvids</taxon>
        <taxon>Sapindales</taxon>
        <taxon>Rutaceae</taxon>
        <taxon>Aurantioideae</taxon>
        <taxon>Citrus</taxon>
    </lineage>
</organism>
<dbReference type="UniPathway" id="UPA00545">
    <property type="reaction ID" value="UER00823"/>
</dbReference>
<dbReference type="PROSITE" id="PS00503">
    <property type="entry name" value="PECTINESTERASE_2"/>
    <property type="match status" value="1"/>
</dbReference>